<dbReference type="HOGENOM" id="CLU_2711560_0_0_1"/>
<organism evidence="2 3">
    <name type="scientific">Exophiala aquamarina CBS 119918</name>
    <dbReference type="NCBI Taxonomy" id="1182545"/>
    <lineage>
        <taxon>Eukaryota</taxon>
        <taxon>Fungi</taxon>
        <taxon>Dikarya</taxon>
        <taxon>Ascomycota</taxon>
        <taxon>Pezizomycotina</taxon>
        <taxon>Eurotiomycetes</taxon>
        <taxon>Chaetothyriomycetidae</taxon>
        <taxon>Chaetothyriales</taxon>
        <taxon>Herpotrichiellaceae</taxon>
        <taxon>Exophiala</taxon>
    </lineage>
</organism>
<protein>
    <submittedName>
        <fullName evidence="2">Uncharacterized protein</fullName>
    </submittedName>
</protein>
<sequence length="73" mass="8342">NRIKELVSAQSVQEGSQKRVPDPPSLRTTFSNDRRLILIYFVASRSQRLTDTHLSRAPIPNSEETTDTRCMEP</sequence>
<evidence type="ECO:0000256" key="1">
    <source>
        <dbReference type="SAM" id="MobiDB-lite"/>
    </source>
</evidence>
<comment type="caution">
    <text evidence="2">The sequence shown here is derived from an EMBL/GenBank/DDBJ whole genome shotgun (WGS) entry which is preliminary data.</text>
</comment>
<evidence type="ECO:0000313" key="3">
    <source>
        <dbReference type="Proteomes" id="UP000027920"/>
    </source>
</evidence>
<reference evidence="2 3" key="1">
    <citation type="submission" date="2013-03" db="EMBL/GenBank/DDBJ databases">
        <title>The Genome Sequence of Exophiala aquamarina CBS 119918.</title>
        <authorList>
            <consortium name="The Broad Institute Genomics Platform"/>
            <person name="Cuomo C."/>
            <person name="de Hoog S."/>
            <person name="Gorbushina A."/>
            <person name="Walker B."/>
            <person name="Young S.K."/>
            <person name="Zeng Q."/>
            <person name="Gargeya S."/>
            <person name="Fitzgerald M."/>
            <person name="Haas B."/>
            <person name="Abouelleil A."/>
            <person name="Allen A.W."/>
            <person name="Alvarado L."/>
            <person name="Arachchi H.M."/>
            <person name="Berlin A.M."/>
            <person name="Chapman S.B."/>
            <person name="Gainer-Dewar J."/>
            <person name="Goldberg J."/>
            <person name="Griggs A."/>
            <person name="Gujja S."/>
            <person name="Hansen M."/>
            <person name="Howarth C."/>
            <person name="Imamovic A."/>
            <person name="Ireland A."/>
            <person name="Larimer J."/>
            <person name="McCowan C."/>
            <person name="Murphy C."/>
            <person name="Pearson M."/>
            <person name="Poon T.W."/>
            <person name="Priest M."/>
            <person name="Roberts A."/>
            <person name="Saif S."/>
            <person name="Shea T."/>
            <person name="Sisk P."/>
            <person name="Sykes S."/>
            <person name="Wortman J."/>
            <person name="Nusbaum C."/>
            <person name="Birren B."/>
        </authorList>
    </citation>
    <scope>NUCLEOTIDE SEQUENCE [LARGE SCALE GENOMIC DNA]</scope>
    <source>
        <strain evidence="2 3">CBS 119918</strain>
    </source>
</reference>
<feature type="region of interest" description="Disordered" evidence="1">
    <location>
        <begin position="50"/>
        <end position="73"/>
    </location>
</feature>
<dbReference type="Proteomes" id="UP000027920">
    <property type="component" value="Unassembled WGS sequence"/>
</dbReference>
<dbReference type="RefSeq" id="XP_013262659.1">
    <property type="nucleotide sequence ID" value="XM_013407205.1"/>
</dbReference>
<feature type="non-terminal residue" evidence="2">
    <location>
        <position position="1"/>
    </location>
</feature>
<keyword evidence="3" id="KW-1185">Reference proteome</keyword>
<dbReference type="AlphaFoldDB" id="A0A072PIV6"/>
<evidence type="ECO:0000313" key="2">
    <source>
        <dbReference type="EMBL" id="KEF60069.1"/>
    </source>
</evidence>
<name>A0A072PIV6_9EURO</name>
<proteinExistence type="predicted"/>
<dbReference type="GeneID" id="25279846"/>
<dbReference type="VEuPathDB" id="FungiDB:A1O9_04919"/>
<dbReference type="EMBL" id="AMGV01000003">
    <property type="protein sequence ID" value="KEF60069.1"/>
    <property type="molecule type" value="Genomic_DNA"/>
</dbReference>
<gene>
    <name evidence="2" type="ORF">A1O9_04919</name>
</gene>
<accession>A0A072PIV6</accession>
<feature type="region of interest" description="Disordered" evidence="1">
    <location>
        <begin position="1"/>
        <end position="27"/>
    </location>
</feature>